<gene>
    <name evidence="1" type="ORF">RchiOBHm_Chr2g0106531</name>
</gene>
<proteinExistence type="predicted"/>
<reference evidence="1 2" key="1">
    <citation type="journal article" date="2018" name="Nat. Genet.">
        <title>The Rosa genome provides new insights in the design of modern roses.</title>
        <authorList>
            <person name="Bendahmane M."/>
        </authorList>
    </citation>
    <scope>NUCLEOTIDE SEQUENCE [LARGE SCALE GENOMIC DNA]</scope>
    <source>
        <strain evidence="2">cv. Old Blush</strain>
    </source>
</reference>
<evidence type="ECO:0000313" key="1">
    <source>
        <dbReference type="EMBL" id="PRQ48061.1"/>
    </source>
</evidence>
<evidence type="ECO:0000313" key="2">
    <source>
        <dbReference type="Proteomes" id="UP000238479"/>
    </source>
</evidence>
<sequence length="87" mass="9758">MLWVAAIEACRGLFGSSQVWSLAGRDGRGDASGRKDLYSSDWLEFSASSRESLPHWARVSIGLCWNRVGLVLAHLEIRVLFFTFFGH</sequence>
<name>A0A2P6RNT7_ROSCH</name>
<dbReference type="Gramene" id="PRQ48061">
    <property type="protein sequence ID" value="PRQ48061"/>
    <property type="gene ID" value="RchiOBHm_Chr2g0106531"/>
</dbReference>
<protein>
    <submittedName>
        <fullName evidence="1">Uncharacterized protein</fullName>
    </submittedName>
</protein>
<dbReference type="AlphaFoldDB" id="A0A2P6RNT7"/>
<dbReference type="EMBL" id="PDCK01000040">
    <property type="protein sequence ID" value="PRQ48061.1"/>
    <property type="molecule type" value="Genomic_DNA"/>
</dbReference>
<dbReference type="Proteomes" id="UP000238479">
    <property type="component" value="Chromosome 2"/>
</dbReference>
<comment type="caution">
    <text evidence="1">The sequence shown here is derived from an EMBL/GenBank/DDBJ whole genome shotgun (WGS) entry which is preliminary data.</text>
</comment>
<organism evidence="1 2">
    <name type="scientific">Rosa chinensis</name>
    <name type="common">China rose</name>
    <dbReference type="NCBI Taxonomy" id="74649"/>
    <lineage>
        <taxon>Eukaryota</taxon>
        <taxon>Viridiplantae</taxon>
        <taxon>Streptophyta</taxon>
        <taxon>Embryophyta</taxon>
        <taxon>Tracheophyta</taxon>
        <taxon>Spermatophyta</taxon>
        <taxon>Magnoliopsida</taxon>
        <taxon>eudicotyledons</taxon>
        <taxon>Gunneridae</taxon>
        <taxon>Pentapetalae</taxon>
        <taxon>rosids</taxon>
        <taxon>fabids</taxon>
        <taxon>Rosales</taxon>
        <taxon>Rosaceae</taxon>
        <taxon>Rosoideae</taxon>
        <taxon>Rosoideae incertae sedis</taxon>
        <taxon>Rosa</taxon>
    </lineage>
</organism>
<keyword evidence="2" id="KW-1185">Reference proteome</keyword>
<accession>A0A2P6RNT7</accession>